<dbReference type="GO" id="GO:0015144">
    <property type="term" value="F:carbohydrate transmembrane transporter activity"/>
    <property type="evidence" value="ECO:0007669"/>
    <property type="project" value="InterPro"/>
</dbReference>
<dbReference type="InterPro" id="IPR045262">
    <property type="entry name" value="STP/PLT_plant"/>
</dbReference>
<organism evidence="11 12">
    <name type="scientific">Actinidia rufa</name>
    <dbReference type="NCBI Taxonomy" id="165716"/>
    <lineage>
        <taxon>Eukaryota</taxon>
        <taxon>Viridiplantae</taxon>
        <taxon>Streptophyta</taxon>
        <taxon>Embryophyta</taxon>
        <taxon>Tracheophyta</taxon>
        <taxon>Spermatophyta</taxon>
        <taxon>Magnoliopsida</taxon>
        <taxon>eudicotyledons</taxon>
        <taxon>Gunneridae</taxon>
        <taxon>Pentapetalae</taxon>
        <taxon>asterids</taxon>
        <taxon>Ericales</taxon>
        <taxon>Actinidiaceae</taxon>
        <taxon>Actinidia</taxon>
    </lineage>
</organism>
<dbReference type="Proteomes" id="UP000585474">
    <property type="component" value="Unassembled WGS sequence"/>
</dbReference>
<comment type="similarity">
    <text evidence="7">Belongs to the major facilitator superfamily. Phosphate:H(+) symporter (TC 2.A.1.9) family.</text>
</comment>
<keyword evidence="4 9" id="KW-0812">Transmembrane</keyword>
<keyword evidence="12" id="KW-1185">Reference proteome</keyword>
<evidence type="ECO:0000256" key="3">
    <source>
        <dbReference type="ARBA" id="ARBA00022448"/>
    </source>
</evidence>
<dbReference type="InterPro" id="IPR005829">
    <property type="entry name" value="Sugar_transporter_CS"/>
</dbReference>
<comment type="caution">
    <text evidence="11">The sequence shown here is derived from an EMBL/GenBank/DDBJ whole genome shotgun (WGS) entry which is preliminary data.</text>
</comment>
<evidence type="ECO:0000256" key="2">
    <source>
        <dbReference type="ARBA" id="ARBA00010992"/>
    </source>
</evidence>
<reference evidence="11 12" key="1">
    <citation type="submission" date="2019-07" db="EMBL/GenBank/DDBJ databases">
        <title>De Novo Assembly of kiwifruit Actinidia rufa.</title>
        <authorList>
            <person name="Sugita-Konishi S."/>
            <person name="Sato K."/>
            <person name="Mori E."/>
            <person name="Abe Y."/>
            <person name="Kisaki G."/>
            <person name="Hamano K."/>
            <person name="Suezawa K."/>
            <person name="Otani M."/>
            <person name="Fukuda T."/>
            <person name="Manabe T."/>
            <person name="Gomi K."/>
            <person name="Tabuchi M."/>
            <person name="Akimitsu K."/>
            <person name="Kataoka I."/>
        </authorList>
    </citation>
    <scope>NUCLEOTIDE SEQUENCE [LARGE SCALE GENOMIC DNA]</scope>
    <source>
        <strain evidence="12">cv. Fuchu</strain>
    </source>
</reference>
<evidence type="ECO:0000259" key="10">
    <source>
        <dbReference type="PROSITE" id="PS50850"/>
    </source>
</evidence>
<feature type="transmembrane region" description="Helical" evidence="9">
    <location>
        <begin position="345"/>
        <end position="365"/>
    </location>
</feature>
<name>A0A7J0H7C6_9ERIC</name>
<evidence type="ECO:0000256" key="7">
    <source>
        <dbReference type="ARBA" id="ARBA00044504"/>
    </source>
</evidence>
<dbReference type="InterPro" id="IPR005828">
    <property type="entry name" value="MFS_sugar_transport-like"/>
</dbReference>
<feature type="domain" description="Major facilitator superfamily (MFS) profile" evidence="10">
    <location>
        <begin position="233"/>
        <end position="378"/>
    </location>
</feature>
<dbReference type="PROSITE" id="PS50850">
    <property type="entry name" value="MFS"/>
    <property type="match status" value="1"/>
</dbReference>
<dbReference type="InterPro" id="IPR036259">
    <property type="entry name" value="MFS_trans_sf"/>
</dbReference>
<accession>A0A7J0H7C6</accession>
<evidence type="ECO:0000256" key="8">
    <source>
        <dbReference type="SAM" id="MobiDB-lite"/>
    </source>
</evidence>
<feature type="transmembrane region" description="Helical" evidence="9">
    <location>
        <begin position="290"/>
        <end position="309"/>
    </location>
</feature>
<feature type="compositionally biased region" description="Basic residues" evidence="8">
    <location>
        <begin position="1"/>
        <end position="15"/>
    </location>
</feature>
<dbReference type="InterPro" id="IPR020846">
    <property type="entry name" value="MFS_dom"/>
</dbReference>
<dbReference type="OrthoDB" id="6339427at2759"/>
<keyword evidence="6 9" id="KW-0472">Membrane</keyword>
<evidence type="ECO:0000256" key="4">
    <source>
        <dbReference type="ARBA" id="ARBA00022692"/>
    </source>
</evidence>
<dbReference type="SUPFAM" id="SSF103473">
    <property type="entry name" value="MFS general substrate transporter"/>
    <property type="match status" value="1"/>
</dbReference>
<evidence type="ECO:0000256" key="5">
    <source>
        <dbReference type="ARBA" id="ARBA00022989"/>
    </source>
</evidence>
<evidence type="ECO:0000256" key="6">
    <source>
        <dbReference type="ARBA" id="ARBA00023136"/>
    </source>
</evidence>
<evidence type="ECO:0000313" key="12">
    <source>
        <dbReference type="Proteomes" id="UP000585474"/>
    </source>
</evidence>
<evidence type="ECO:0000256" key="9">
    <source>
        <dbReference type="SAM" id="Phobius"/>
    </source>
</evidence>
<dbReference type="PANTHER" id="PTHR23500:SF453">
    <property type="entry name" value="POLYOL TRANSPORTER 3-RELATED"/>
    <property type="match status" value="1"/>
</dbReference>
<dbReference type="Gene3D" id="1.20.1250.20">
    <property type="entry name" value="MFS general substrate transporter like domains"/>
    <property type="match status" value="1"/>
</dbReference>
<keyword evidence="5 9" id="KW-1133">Transmembrane helix</keyword>
<evidence type="ECO:0000313" key="11">
    <source>
        <dbReference type="EMBL" id="GFZ18654.1"/>
    </source>
</evidence>
<dbReference type="Pfam" id="PF00083">
    <property type="entry name" value="Sugar_tr"/>
    <property type="match status" value="1"/>
</dbReference>
<evidence type="ECO:0000256" key="1">
    <source>
        <dbReference type="ARBA" id="ARBA00004141"/>
    </source>
</evidence>
<dbReference type="PROSITE" id="PS00216">
    <property type="entry name" value="SUGAR_TRANSPORT_1"/>
    <property type="match status" value="1"/>
</dbReference>
<keyword evidence="3" id="KW-0813">Transport</keyword>
<protein>
    <submittedName>
        <fullName evidence="11">Major facilitator superfamily protein</fullName>
    </submittedName>
</protein>
<dbReference type="PANTHER" id="PTHR23500">
    <property type="entry name" value="SOLUTE CARRIER FAMILY 2, FACILITATED GLUCOSE TRANSPORTER"/>
    <property type="match status" value="1"/>
</dbReference>
<dbReference type="EMBL" id="BJWL01000027">
    <property type="protein sequence ID" value="GFZ18654.1"/>
    <property type="molecule type" value="Genomic_DNA"/>
</dbReference>
<comment type="subcellular location">
    <subcellularLocation>
        <location evidence="1">Membrane</location>
        <topology evidence="1">Multi-pass membrane protein</topology>
    </subcellularLocation>
</comment>
<dbReference type="GO" id="GO:0016020">
    <property type="term" value="C:membrane"/>
    <property type="evidence" value="ECO:0007669"/>
    <property type="project" value="UniProtKB-SubCell"/>
</dbReference>
<comment type="similarity">
    <text evidence="2">Belongs to the major facilitator superfamily. Sugar transporter (TC 2.A.1.1) family.</text>
</comment>
<dbReference type="AlphaFoldDB" id="A0A7J0H7C6"/>
<feature type="region of interest" description="Disordered" evidence="8">
    <location>
        <begin position="1"/>
        <end position="21"/>
    </location>
</feature>
<gene>
    <name evidence="11" type="ORF">Acr_27g0003930</name>
</gene>
<proteinExistence type="inferred from homology"/>
<feature type="transmembrane region" description="Helical" evidence="9">
    <location>
        <begin position="321"/>
        <end position="339"/>
    </location>
</feature>
<sequence length="378" mass="42171">MESRARRSLRNHRAAKYGNRVGGLRSKRRRMPYGGCTVNVGDVVEMESQGHLFLILNSERDGRDENHRRCENYGGADELGDVLTSLGEDFIPHQLPPTRDAKATLTMWKPKELLLVLLQVLSISWERDTFGERIEQQARTKTFHHCHDHHLVTRIFHFKDSLIETLDVLMKLATKSLLRLLNESMVLGDNFMNHDLASPFKPFIDEEWRTVREDHGAIIGLPRDVVEIESQGHLILIVIGEVETGEMETSKSDECDENHGRGKNYGGYTGVMSGAMIFIKDDLKINDTQVQILAGILNICALVGALCAGRTSDFIGRRYTIVVASMIFFLGSVLMGYAPTYAVLMVGRCTAGIGVGFALMIAPVYSAEISSASSRALF</sequence>